<gene>
    <name evidence="1" type="ORF">CQ12_36190</name>
</gene>
<dbReference type="RefSeq" id="WP_057839181.1">
    <property type="nucleotide sequence ID" value="NZ_LLXZ01000186.1"/>
</dbReference>
<dbReference type="OrthoDB" id="8421593at2"/>
<dbReference type="Proteomes" id="UP000050863">
    <property type="component" value="Unassembled WGS sequence"/>
</dbReference>
<evidence type="ECO:0000313" key="2">
    <source>
        <dbReference type="Proteomes" id="UP000050863"/>
    </source>
</evidence>
<dbReference type="STRING" id="280332.CQ12_36190"/>
<proteinExistence type="predicted"/>
<dbReference type="AlphaFoldDB" id="A0A0R3KRF8"/>
<protein>
    <submittedName>
        <fullName evidence="1">Uncharacterized protein</fullName>
    </submittedName>
</protein>
<organism evidence="1 2">
    <name type="scientific">Bradyrhizobium jicamae</name>
    <dbReference type="NCBI Taxonomy" id="280332"/>
    <lineage>
        <taxon>Bacteria</taxon>
        <taxon>Pseudomonadati</taxon>
        <taxon>Pseudomonadota</taxon>
        <taxon>Alphaproteobacteria</taxon>
        <taxon>Hyphomicrobiales</taxon>
        <taxon>Nitrobacteraceae</taxon>
        <taxon>Bradyrhizobium</taxon>
    </lineage>
</organism>
<sequence length="118" mass="13202">MLLRENDVAELASEYWKLARAFERSIALTPEAHHNRLHAQARYANGKLDTILGRVGIKISTFDGAEFEINLPVTAVNAEDVNSDALCIIERTLEPTVILNDQVVLTGKVFLVEKKDQQ</sequence>
<keyword evidence="2" id="KW-1185">Reference proteome</keyword>
<reference evidence="1 2" key="1">
    <citation type="submission" date="2014-03" db="EMBL/GenBank/DDBJ databases">
        <title>Bradyrhizobium valentinum sp. nov., isolated from effective nodules of Lupinus mariae-josephae, a lupine endemic of basic-lime soils in Eastern Spain.</title>
        <authorList>
            <person name="Duran D."/>
            <person name="Rey L."/>
            <person name="Navarro A."/>
            <person name="Busquets A."/>
            <person name="Imperial J."/>
            <person name="Ruiz-Argueso T."/>
        </authorList>
    </citation>
    <scope>NUCLEOTIDE SEQUENCE [LARGE SCALE GENOMIC DNA]</scope>
    <source>
        <strain evidence="1 2">PAC68</strain>
    </source>
</reference>
<comment type="caution">
    <text evidence="1">The sequence shown here is derived from an EMBL/GenBank/DDBJ whole genome shotgun (WGS) entry which is preliminary data.</text>
</comment>
<evidence type="ECO:0000313" key="1">
    <source>
        <dbReference type="EMBL" id="KRQ98074.1"/>
    </source>
</evidence>
<accession>A0A0R3KRF8</accession>
<dbReference type="EMBL" id="LLXZ01000186">
    <property type="protein sequence ID" value="KRQ98074.1"/>
    <property type="molecule type" value="Genomic_DNA"/>
</dbReference>
<name>A0A0R3KRF8_9BRAD</name>